<dbReference type="SUPFAM" id="SSF53067">
    <property type="entry name" value="Actin-like ATPase domain"/>
    <property type="match status" value="1"/>
</dbReference>
<dbReference type="EMBL" id="JAWDJX010000038">
    <property type="protein sequence ID" value="KAK3049713.1"/>
    <property type="molecule type" value="Genomic_DNA"/>
</dbReference>
<dbReference type="AlphaFoldDB" id="A0AAJ0G5X2"/>
<proteinExistence type="predicted"/>
<evidence type="ECO:0000313" key="3">
    <source>
        <dbReference type="Proteomes" id="UP001271007"/>
    </source>
</evidence>
<dbReference type="PANTHER" id="PTHR14187:SF5">
    <property type="entry name" value="HEAT SHOCK 70 KDA PROTEIN 12A"/>
    <property type="match status" value="1"/>
</dbReference>
<dbReference type="Proteomes" id="UP001271007">
    <property type="component" value="Unassembled WGS sequence"/>
</dbReference>
<feature type="region of interest" description="Disordered" evidence="1">
    <location>
        <begin position="681"/>
        <end position="719"/>
    </location>
</feature>
<keyword evidence="3" id="KW-1185">Reference proteome</keyword>
<feature type="compositionally biased region" description="Polar residues" evidence="1">
    <location>
        <begin position="706"/>
        <end position="719"/>
    </location>
</feature>
<comment type="caution">
    <text evidence="2">The sequence shown here is derived from an EMBL/GenBank/DDBJ whole genome shotgun (WGS) entry which is preliminary data.</text>
</comment>
<reference evidence="2" key="1">
    <citation type="submission" date="2023-04" db="EMBL/GenBank/DDBJ databases">
        <title>Black Yeasts Isolated from many extreme environments.</title>
        <authorList>
            <person name="Coleine C."/>
            <person name="Stajich J.E."/>
            <person name="Selbmann L."/>
        </authorList>
    </citation>
    <scope>NUCLEOTIDE SEQUENCE</scope>
    <source>
        <strain evidence="2">CCFEE 5312</strain>
    </source>
</reference>
<dbReference type="CDD" id="cd10170">
    <property type="entry name" value="ASKHA_NBD_HSP70"/>
    <property type="match status" value="1"/>
</dbReference>
<accession>A0AAJ0G5X2</accession>
<name>A0AAJ0G5X2_9PEZI</name>
<organism evidence="2 3">
    <name type="scientific">Extremus antarcticus</name>
    <dbReference type="NCBI Taxonomy" id="702011"/>
    <lineage>
        <taxon>Eukaryota</taxon>
        <taxon>Fungi</taxon>
        <taxon>Dikarya</taxon>
        <taxon>Ascomycota</taxon>
        <taxon>Pezizomycotina</taxon>
        <taxon>Dothideomycetes</taxon>
        <taxon>Dothideomycetidae</taxon>
        <taxon>Mycosphaerellales</taxon>
        <taxon>Extremaceae</taxon>
        <taxon>Extremus</taxon>
    </lineage>
</organism>
<evidence type="ECO:0000256" key="1">
    <source>
        <dbReference type="SAM" id="MobiDB-lite"/>
    </source>
</evidence>
<dbReference type="InterPro" id="IPR043129">
    <property type="entry name" value="ATPase_NBD"/>
</dbReference>
<dbReference type="PANTHER" id="PTHR14187">
    <property type="entry name" value="ALPHA KINASE/ELONGATION FACTOR 2 KINASE"/>
    <property type="match status" value="1"/>
</dbReference>
<protein>
    <recommendedName>
        <fullName evidence="4">Hsp70 family chaperone</fullName>
    </recommendedName>
</protein>
<dbReference type="Gene3D" id="3.30.420.40">
    <property type="match status" value="2"/>
</dbReference>
<gene>
    <name evidence="2" type="ORF">LTR09_009135</name>
</gene>
<sequence>MPKRHASHTPALLSLYRDQSTTVGARDGDVVMNDAPSAASPSQAPVANMLMPPQPSVKQKSVSGYVLQHGLDWGTITCSLACRIVPKGTDSKLHPRLSKLPDIVQIYFDNAPFARQALGWDPRGNFFFGPDLAREVRKGTIDQKDVIELPKLALYDVHETSDITKQVLKQLGDRTMKQLLIAHFMALDTHAREFLKTRRFQKFTPAQIDCMPSQLFLPVPEIWGFATNKTMVDAAYMAGFNGVEVLHESQSAAGFYAAHLSTKNAPYFAPGEVMIIADLGGGTGDFSAFEAVGEAIGQGDKGKVVYEVEMGAQVTLRHVGLAEGALCGSHIINLNLIEWLKEIYDTQAREQLCAELGLDETEFFRRASMAFDKIKESFMGPDYLLIEDSFHVKGAKGAVRQSIDIEITPADVADLFQPVIDNIIRCIDRQRHKRAKHVIIPGGFGKSSYLIEMLRENFEIQGLEVSGQAADDMPISSGSLQRYHVPKVRGLPTSETFGILQAEEWDPELHPDATLQLDMEMLDEEVPQERKPDLARVSFDETDNKTNVYDRWQALTLSGVLQDTDDTYAYELWEHRVVDIGTKEIIVQVYCADTHIDDHTSILRWGRDWTQGGRREDVKAFGEPVTLSLPDFEAEGFELKKRKGRGGAKAPGVWEFYYLIRLYGKGANVDVSVEIAKSGTQPFYKNGKPRPGSHPKFFSGRGHTLVSEQFNPNPRGNVG</sequence>
<dbReference type="Gene3D" id="3.90.640.10">
    <property type="entry name" value="Actin, Chain A, domain 4"/>
    <property type="match status" value="1"/>
</dbReference>
<evidence type="ECO:0008006" key="4">
    <source>
        <dbReference type="Google" id="ProtNLM"/>
    </source>
</evidence>
<evidence type="ECO:0000313" key="2">
    <source>
        <dbReference type="EMBL" id="KAK3049713.1"/>
    </source>
</evidence>